<dbReference type="GO" id="GO:0006281">
    <property type="term" value="P:DNA repair"/>
    <property type="evidence" value="ECO:0007669"/>
    <property type="project" value="InterPro"/>
</dbReference>
<keyword evidence="10" id="KW-1185">Reference proteome</keyword>
<evidence type="ECO:0000313" key="10">
    <source>
        <dbReference type="Proteomes" id="UP000184032"/>
    </source>
</evidence>
<sequence length="589" mass="66856">MEKWFIKNIKSNGVDFKDFGINKYIYKILVNRNIDTVEKIGKFLNPNLENLNTPILLPDMIKASNFIINAIKENKKIRIVGDYDVDGVMSTYILVKGLKRIGANVDFEIPHRVIDGYGINKRIIEDSIVDGVELIITCDNGIAAYEEIEYANENNVDVIVTDHHEVPMGIDREEIIPNARAVIDPKLSNSKYPFREICGGVVAFKLINYLYSIQGIEDSELFEEFLPFAAIATICDVMPLVDENRIIIKEGLELINRTKNKGLKAIISESDLLGAEITSYHIGFVIGPTINSAGRLESAKDALNLFFEEDENKAIEIAKYLRGLNAKRQNMTDEGYIKVIDTIESNNLVNKFPILILKEDSIDESILGIIAGRVKEKYNRPTIVLTKSGDFLKGSGRSIENYDMFEKVSESKNYLERFGGHAMACGLSLKEENFKDFVIDVNRKSKLTRDDLLRRIYIDSSIEFKDVKIDLAYSLEKLKPFGNANPQPLFGTLNLNIVKFNVFGKNKNVIKLVLSDGFENRQALLFEKLEDFVEKISKSYEKEEIDNMLRGLKSNIFLDIVYTPEINSFRGNESLELKINSYRVSGVKL</sequence>
<dbReference type="InterPro" id="IPR004610">
    <property type="entry name" value="RecJ"/>
</dbReference>
<feature type="domain" description="DDH" evidence="6">
    <location>
        <begin position="76"/>
        <end position="231"/>
    </location>
</feature>
<evidence type="ECO:0000256" key="1">
    <source>
        <dbReference type="ARBA" id="ARBA00005915"/>
    </source>
</evidence>
<keyword evidence="5 9" id="KW-0269">Exonuclease</keyword>
<feature type="domain" description="DHHA1" evidence="7">
    <location>
        <begin position="354"/>
        <end position="442"/>
    </location>
</feature>
<dbReference type="GO" id="GO:0006310">
    <property type="term" value="P:DNA recombination"/>
    <property type="evidence" value="ECO:0007669"/>
    <property type="project" value="InterPro"/>
</dbReference>
<dbReference type="InterPro" id="IPR051673">
    <property type="entry name" value="SSDNA_exonuclease_RecJ"/>
</dbReference>
<dbReference type="Pfam" id="PF01368">
    <property type="entry name" value="DHH"/>
    <property type="match status" value="1"/>
</dbReference>
<evidence type="ECO:0000259" key="8">
    <source>
        <dbReference type="Pfam" id="PF17768"/>
    </source>
</evidence>
<dbReference type="GO" id="GO:0003676">
    <property type="term" value="F:nucleic acid binding"/>
    <property type="evidence" value="ECO:0007669"/>
    <property type="project" value="InterPro"/>
</dbReference>
<organism evidence="9 10">
    <name type="scientific">Anaerosphaera aminiphila DSM 21120</name>
    <dbReference type="NCBI Taxonomy" id="1120995"/>
    <lineage>
        <taxon>Bacteria</taxon>
        <taxon>Bacillati</taxon>
        <taxon>Bacillota</taxon>
        <taxon>Tissierellia</taxon>
        <taxon>Tissierellales</taxon>
        <taxon>Peptoniphilaceae</taxon>
        <taxon>Anaerosphaera</taxon>
    </lineage>
</organism>
<evidence type="ECO:0000259" key="6">
    <source>
        <dbReference type="Pfam" id="PF01368"/>
    </source>
</evidence>
<dbReference type="RefSeq" id="WP_073185659.1">
    <property type="nucleotide sequence ID" value="NZ_FQXI01000021.1"/>
</dbReference>
<keyword evidence="4" id="KW-0378">Hydrolase</keyword>
<accession>A0A1M5UUK1</accession>
<protein>
    <recommendedName>
        <fullName evidence="2">Single-stranded-DNA-specific exonuclease RecJ</fullName>
    </recommendedName>
</protein>
<evidence type="ECO:0000256" key="5">
    <source>
        <dbReference type="ARBA" id="ARBA00022839"/>
    </source>
</evidence>
<evidence type="ECO:0000313" key="9">
    <source>
        <dbReference type="EMBL" id="SHH66651.1"/>
    </source>
</evidence>
<dbReference type="InterPro" id="IPR003156">
    <property type="entry name" value="DHHA1_dom"/>
</dbReference>
<dbReference type="Gene3D" id="3.10.310.30">
    <property type="match status" value="1"/>
</dbReference>
<evidence type="ECO:0000256" key="2">
    <source>
        <dbReference type="ARBA" id="ARBA00019841"/>
    </source>
</evidence>
<dbReference type="Pfam" id="PF02272">
    <property type="entry name" value="DHHA1"/>
    <property type="match status" value="1"/>
</dbReference>
<dbReference type="Pfam" id="PF17768">
    <property type="entry name" value="RecJ_OB"/>
    <property type="match status" value="1"/>
</dbReference>
<dbReference type="Proteomes" id="UP000184032">
    <property type="component" value="Unassembled WGS sequence"/>
</dbReference>
<dbReference type="GO" id="GO:0008409">
    <property type="term" value="F:5'-3' exonuclease activity"/>
    <property type="evidence" value="ECO:0007669"/>
    <property type="project" value="InterPro"/>
</dbReference>
<keyword evidence="3" id="KW-0540">Nuclease</keyword>
<dbReference type="PANTHER" id="PTHR30255:SF2">
    <property type="entry name" value="SINGLE-STRANDED-DNA-SPECIFIC EXONUCLEASE RECJ"/>
    <property type="match status" value="1"/>
</dbReference>
<dbReference type="Gene3D" id="3.90.1640.30">
    <property type="match status" value="1"/>
</dbReference>
<evidence type="ECO:0000259" key="7">
    <source>
        <dbReference type="Pfam" id="PF02272"/>
    </source>
</evidence>
<reference evidence="10" key="1">
    <citation type="submission" date="2016-11" db="EMBL/GenBank/DDBJ databases">
        <authorList>
            <person name="Varghese N."/>
            <person name="Submissions S."/>
        </authorList>
    </citation>
    <scope>NUCLEOTIDE SEQUENCE [LARGE SCALE GENOMIC DNA]</scope>
    <source>
        <strain evidence="10">DSM 21120</strain>
    </source>
</reference>
<gene>
    <name evidence="9" type="ORF">SAMN02745245_01883</name>
</gene>
<dbReference type="SUPFAM" id="SSF64182">
    <property type="entry name" value="DHH phosphoesterases"/>
    <property type="match status" value="1"/>
</dbReference>
<feature type="domain" description="RecJ OB" evidence="8">
    <location>
        <begin position="458"/>
        <end position="580"/>
    </location>
</feature>
<dbReference type="AlphaFoldDB" id="A0A1M5UUK1"/>
<evidence type="ECO:0000256" key="4">
    <source>
        <dbReference type="ARBA" id="ARBA00022801"/>
    </source>
</evidence>
<dbReference type="OrthoDB" id="9809852at2"/>
<dbReference type="InterPro" id="IPR038763">
    <property type="entry name" value="DHH_sf"/>
</dbReference>
<dbReference type="STRING" id="1120995.SAMN02745245_01883"/>
<name>A0A1M5UUK1_9FIRM</name>
<dbReference type="InterPro" id="IPR041122">
    <property type="entry name" value="RecJ_OB"/>
</dbReference>
<comment type="similarity">
    <text evidence="1">Belongs to the RecJ family.</text>
</comment>
<dbReference type="EMBL" id="FQXI01000021">
    <property type="protein sequence ID" value="SHH66651.1"/>
    <property type="molecule type" value="Genomic_DNA"/>
</dbReference>
<dbReference type="PANTHER" id="PTHR30255">
    <property type="entry name" value="SINGLE-STRANDED-DNA-SPECIFIC EXONUCLEASE RECJ"/>
    <property type="match status" value="1"/>
</dbReference>
<dbReference type="InterPro" id="IPR001667">
    <property type="entry name" value="DDH_dom"/>
</dbReference>
<evidence type="ECO:0000256" key="3">
    <source>
        <dbReference type="ARBA" id="ARBA00022722"/>
    </source>
</evidence>
<proteinExistence type="inferred from homology"/>
<dbReference type="NCBIfam" id="TIGR00644">
    <property type="entry name" value="recJ"/>
    <property type="match status" value="1"/>
</dbReference>